<accession>W9QR51</accession>
<evidence type="ECO:0000256" key="4">
    <source>
        <dbReference type="SAM" id="SignalP"/>
    </source>
</evidence>
<feature type="chain" id="PRO_5004930866" evidence="4">
    <location>
        <begin position="25"/>
        <end position="117"/>
    </location>
</feature>
<dbReference type="InterPro" id="IPR052421">
    <property type="entry name" value="PCW_Enzyme_Inhibitor"/>
</dbReference>
<dbReference type="AlphaFoldDB" id="W9QR51"/>
<evidence type="ECO:0000313" key="7">
    <source>
        <dbReference type="Proteomes" id="UP000030645"/>
    </source>
</evidence>
<dbReference type="InterPro" id="IPR035513">
    <property type="entry name" value="Invertase/methylesterase_inhib"/>
</dbReference>
<gene>
    <name evidence="6" type="ORF">L484_023764</name>
</gene>
<feature type="signal peptide" evidence="4">
    <location>
        <begin position="1"/>
        <end position="24"/>
    </location>
</feature>
<dbReference type="InterPro" id="IPR006501">
    <property type="entry name" value="Pectinesterase_inhib_dom"/>
</dbReference>
<keyword evidence="1 4" id="KW-0732">Signal</keyword>
<dbReference type="SUPFAM" id="SSF101148">
    <property type="entry name" value="Plant invertase/pectin methylesterase inhibitor"/>
    <property type="match status" value="1"/>
</dbReference>
<evidence type="ECO:0000256" key="3">
    <source>
        <dbReference type="ARBA" id="ARBA00038471"/>
    </source>
</evidence>
<dbReference type="NCBIfam" id="TIGR01614">
    <property type="entry name" value="PME_inhib"/>
    <property type="match status" value="1"/>
</dbReference>
<proteinExistence type="inferred from homology"/>
<dbReference type="Gene3D" id="1.20.140.40">
    <property type="entry name" value="Invertase/pectin methylesterase inhibitor family protein"/>
    <property type="match status" value="1"/>
</dbReference>
<evidence type="ECO:0000313" key="6">
    <source>
        <dbReference type="EMBL" id="EXB51061.1"/>
    </source>
</evidence>
<dbReference type="PANTHER" id="PTHR36710">
    <property type="entry name" value="PECTINESTERASE INHIBITOR-LIKE"/>
    <property type="match status" value="1"/>
</dbReference>
<evidence type="ECO:0000259" key="5">
    <source>
        <dbReference type="Pfam" id="PF04043"/>
    </source>
</evidence>
<evidence type="ECO:0000256" key="2">
    <source>
        <dbReference type="ARBA" id="ARBA00023157"/>
    </source>
</evidence>
<dbReference type="PANTHER" id="PTHR36710:SF18">
    <property type="entry name" value="PECTINESTERASE INHIBITOR 5-RELATED"/>
    <property type="match status" value="1"/>
</dbReference>
<dbReference type="EMBL" id="KE344020">
    <property type="protein sequence ID" value="EXB51061.1"/>
    <property type="molecule type" value="Genomic_DNA"/>
</dbReference>
<comment type="similarity">
    <text evidence="3">Belongs to the PMEI family.</text>
</comment>
<dbReference type="Pfam" id="PF04043">
    <property type="entry name" value="PMEI"/>
    <property type="match status" value="1"/>
</dbReference>
<reference evidence="7" key="1">
    <citation type="submission" date="2013-01" db="EMBL/GenBank/DDBJ databases">
        <title>Draft Genome Sequence of a Mulberry Tree, Morus notabilis C.K. Schneid.</title>
        <authorList>
            <person name="He N."/>
            <person name="Zhao S."/>
        </authorList>
    </citation>
    <scope>NUCLEOTIDE SEQUENCE</scope>
</reference>
<sequence>MTSPSKNLQFLVLILFAILFLGHCSPLTTNSNDAPSPLLKQVCSHTKTLDFCIASLNSDAKVDTKGLSHISLEISLSSAKENNAFISAMLKTTKDPGVKRGLKHCTVNYGGSLYALQ</sequence>
<organism evidence="6 7">
    <name type="scientific">Morus notabilis</name>
    <dbReference type="NCBI Taxonomy" id="981085"/>
    <lineage>
        <taxon>Eukaryota</taxon>
        <taxon>Viridiplantae</taxon>
        <taxon>Streptophyta</taxon>
        <taxon>Embryophyta</taxon>
        <taxon>Tracheophyta</taxon>
        <taxon>Spermatophyta</taxon>
        <taxon>Magnoliopsida</taxon>
        <taxon>eudicotyledons</taxon>
        <taxon>Gunneridae</taxon>
        <taxon>Pentapetalae</taxon>
        <taxon>rosids</taxon>
        <taxon>fabids</taxon>
        <taxon>Rosales</taxon>
        <taxon>Moraceae</taxon>
        <taxon>Moreae</taxon>
        <taxon>Morus</taxon>
    </lineage>
</organism>
<keyword evidence="7" id="KW-1185">Reference proteome</keyword>
<evidence type="ECO:0000256" key="1">
    <source>
        <dbReference type="ARBA" id="ARBA00022729"/>
    </source>
</evidence>
<dbReference type="GO" id="GO:0004857">
    <property type="term" value="F:enzyme inhibitor activity"/>
    <property type="evidence" value="ECO:0007669"/>
    <property type="project" value="InterPro"/>
</dbReference>
<name>W9QR51_9ROSA</name>
<feature type="domain" description="Pectinesterase inhibitor" evidence="5">
    <location>
        <begin position="38"/>
        <end position="117"/>
    </location>
</feature>
<keyword evidence="2" id="KW-1015">Disulfide bond</keyword>
<protein>
    <submittedName>
        <fullName evidence="6">Pectinesterase inhibitor</fullName>
    </submittedName>
</protein>
<dbReference type="Proteomes" id="UP000030645">
    <property type="component" value="Unassembled WGS sequence"/>
</dbReference>